<dbReference type="KEGG" id="bdw:94335298"/>
<evidence type="ECO:0000313" key="8">
    <source>
        <dbReference type="Proteomes" id="UP001214638"/>
    </source>
</evidence>
<keyword evidence="2" id="KW-0805">Transcription regulation</keyword>
<dbReference type="RefSeq" id="XP_067804838.1">
    <property type="nucleotide sequence ID" value="XM_067946047.1"/>
</dbReference>
<proteinExistence type="predicted"/>
<protein>
    <submittedName>
        <fullName evidence="7">AP2-ERF domain</fullName>
    </submittedName>
</protein>
<evidence type="ECO:0000259" key="6">
    <source>
        <dbReference type="Pfam" id="PF00847"/>
    </source>
</evidence>
<reference evidence="7" key="1">
    <citation type="journal article" date="2023" name="Nat. Microbiol.">
        <title>Babesia duncani multi-omics identifies virulence factors and drug targets.</title>
        <authorList>
            <person name="Singh P."/>
            <person name="Lonardi S."/>
            <person name="Liang Q."/>
            <person name="Vydyam P."/>
            <person name="Khabirova E."/>
            <person name="Fang T."/>
            <person name="Gihaz S."/>
            <person name="Thekkiniath J."/>
            <person name="Munshi M."/>
            <person name="Abel S."/>
            <person name="Ciampossin L."/>
            <person name="Batugedara G."/>
            <person name="Gupta M."/>
            <person name="Lu X.M."/>
            <person name="Lenz T."/>
            <person name="Chakravarty S."/>
            <person name="Cornillot E."/>
            <person name="Hu Y."/>
            <person name="Ma W."/>
            <person name="Gonzalez L.M."/>
            <person name="Sanchez S."/>
            <person name="Estrada K."/>
            <person name="Sanchez-Flores A."/>
            <person name="Montero E."/>
            <person name="Harb O.S."/>
            <person name="Le Roch K.G."/>
            <person name="Mamoun C.B."/>
        </authorList>
    </citation>
    <scope>NUCLEOTIDE SEQUENCE</scope>
    <source>
        <strain evidence="7">WA1</strain>
    </source>
</reference>
<keyword evidence="8" id="KW-1185">Reference proteome</keyword>
<dbReference type="GO" id="GO:0005634">
    <property type="term" value="C:nucleus"/>
    <property type="evidence" value="ECO:0007669"/>
    <property type="project" value="UniProtKB-SubCell"/>
</dbReference>
<evidence type="ECO:0000256" key="3">
    <source>
        <dbReference type="ARBA" id="ARBA00023125"/>
    </source>
</evidence>
<evidence type="ECO:0000256" key="2">
    <source>
        <dbReference type="ARBA" id="ARBA00023015"/>
    </source>
</evidence>
<feature type="domain" description="AP2/ERF" evidence="6">
    <location>
        <begin position="153"/>
        <end position="200"/>
    </location>
</feature>
<dbReference type="Proteomes" id="UP001214638">
    <property type="component" value="Unassembled WGS sequence"/>
</dbReference>
<keyword evidence="5" id="KW-0539">Nucleus</keyword>
<evidence type="ECO:0000256" key="1">
    <source>
        <dbReference type="ARBA" id="ARBA00004123"/>
    </source>
</evidence>
<name>A0AAD9UQF9_9APIC</name>
<comment type="caution">
    <text evidence="7">The sequence shown here is derived from an EMBL/GenBank/DDBJ whole genome shotgun (WGS) entry which is preliminary data.</text>
</comment>
<dbReference type="Pfam" id="PF00847">
    <property type="entry name" value="AP2"/>
    <property type="match status" value="1"/>
</dbReference>
<gene>
    <name evidence="7" type="ORF">BdWA1_001000</name>
</gene>
<dbReference type="Gene3D" id="1.20.5.2050">
    <property type="match status" value="1"/>
</dbReference>
<evidence type="ECO:0000256" key="4">
    <source>
        <dbReference type="ARBA" id="ARBA00023163"/>
    </source>
</evidence>
<dbReference type="GO" id="GO:0003700">
    <property type="term" value="F:DNA-binding transcription factor activity"/>
    <property type="evidence" value="ECO:0007669"/>
    <property type="project" value="InterPro"/>
</dbReference>
<evidence type="ECO:0000313" key="7">
    <source>
        <dbReference type="EMBL" id="KAK2197996.1"/>
    </source>
</evidence>
<organism evidence="7 8">
    <name type="scientific">Babesia duncani</name>
    <dbReference type="NCBI Taxonomy" id="323732"/>
    <lineage>
        <taxon>Eukaryota</taxon>
        <taxon>Sar</taxon>
        <taxon>Alveolata</taxon>
        <taxon>Apicomplexa</taxon>
        <taxon>Aconoidasida</taxon>
        <taxon>Piroplasmida</taxon>
        <taxon>Babesiidae</taxon>
        <taxon>Babesia</taxon>
    </lineage>
</organism>
<sequence length="224" mass="26756">MRLDGRSQHFIHEKRRQRGLKRRKSKKEPKRIQEAVGRRLELFYPAKARPIRIRLVQNSRGNVIFDPVFRKFRVMYYKQGIQVFRSFGGKFELARSKAIAFANQMADVYRERLLNYMSKYQGDDSSKDMQPSPLESNIINYKLKLQPDCNLSGLRGVFFNDKIGCWVVGFKEAGVRKYREFSVHTLGFQEAYCEAINFARFSLYRNHQFQLKRHRVRKNRPRLH</sequence>
<accession>A0AAD9UQF9</accession>
<comment type="subcellular location">
    <subcellularLocation>
        <location evidence="1">Nucleus</location>
    </subcellularLocation>
</comment>
<keyword evidence="4" id="KW-0804">Transcription</keyword>
<dbReference type="GeneID" id="94335298"/>
<evidence type="ECO:0000256" key="5">
    <source>
        <dbReference type="ARBA" id="ARBA00023242"/>
    </source>
</evidence>
<keyword evidence="3" id="KW-0238">DNA-binding</keyword>
<dbReference type="GO" id="GO:0003677">
    <property type="term" value="F:DNA binding"/>
    <property type="evidence" value="ECO:0007669"/>
    <property type="project" value="UniProtKB-KW"/>
</dbReference>
<dbReference type="AlphaFoldDB" id="A0AAD9UQF9"/>
<dbReference type="EMBL" id="JALLKP010000001">
    <property type="protein sequence ID" value="KAK2197996.1"/>
    <property type="molecule type" value="Genomic_DNA"/>
</dbReference>
<dbReference type="InterPro" id="IPR001471">
    <property type="entry name" value="AP2/ERF_dom"/>
</dbReference>